<keyword evidence="1" id="KW-0004">4Fe-4S</keyword>
<dbReference type="Pfam" id="PF00730">
    <property type="entry name" value="HhH-GPD"/>
    <property type="match status" value="1"/>
</dbReference>
<gene>
    <name evidence="6" type="ORF">EQ811_17060</name>
</gene>
<keyword evidence="4" id="KW-0411">Iron-sulfur</keyword>
<dbReference type="RefSeq" id="WP_412770551.1">
    <property type="nucleotide sequence ID" value="NZ_SCHC01000860.1"/>
</dbReference>
<keyword evidence="3" id="KW-0408">Iron</keyword>
<sequence>MGPQYWWPAETPIEMMLGAILVQNTNWNNADIALSRLKEETSFNAQTILKMPLESLQQVIRSSGFYKNKAKAIQALLLWLNQHHFDYSSIAKLYGDSLRKELLTIRGIGEETADVLIVYIFKGKEFI</sequence>
<feature type="non-terminal residue" evidence="6">
    <location>
        <position position="127"/>
    </location>
</feature>
<dbReference type="PANTHER" id="PTHR10359:SF19">
    <property type="entry name" value="DNA REPAIR GLYCOSYLASE MJ1434-RELATED"/>
    <property type="match status" value="1"/>
</dbReference>
<evidence type="ECO:0000256" key="4">
    <source>
        <dbReference type="ARBA" id="ARBA00023014"/>
    </source>
</evidence>
<protein>
    <submittedName>
        <fullName evidence="6">Endonuclease III domain-containing protein</fullName>
    </submittedName>
</protein>
<keyword evidence="6" id="KW-0540">Nuclease</keyword>
<dbReference type="Gene3D" id="1.10.340.30">
    <property type="entry name" value="Hypothetical protein, domain 2"/>
    <property type="match status" value="1"/>
</dbReference>
<keyword evidence="6" id="KW-0378">Hydrolase</keyword>
<evidence type="ECO:0000256" key="1">
    <source>
        <dbReference type="ARBA" id="ARBA00022485"/>
    </source>
</evidence>
<dbReference type="AlphaFoldDB" id="A0A7Z7YRG5"/>
<dbReference type="CDD" id="cd00056">
    <property type="entry name" value="ENDO3c"/>
    <property type="match status" value="1"/>
</dbReference>
<dbReference type="GO" id="GO:0046872">
    <property type="term" value="F:metal ion binding"/>
    <property type="evidence" value="ECO:0007669"/>
    <property type="project" value="UniProtKB-KW"/>
</dbReference>
<dbReference type="GO" id="GO:0006284">
    <property type="term" value="P:base-excision repair"/>
    <property type="evidence" value="ECO:0007669"/>
    <property type="project" value="InterPro"/>
</dbReference>
<evidence type="ECO:0000313" key="7">
    <source>
        <dbReference type="Proteomes" id="UP000291949"/>
    </source>
</evidence>
<evidence type="ECO:0000256" key="2">
    <source>
        <dbReference type="ARBA" id="ARBA00022723"/>
    </source>
</evidence>
<dbReference type="EMBL" id="SCHC01000860">
    <property type="protein sequence ID" value="TBW67637.1"/>
    <property type="molecule type" value="Genomic_DNA"/>
</dbReference>
<evidence type="ECO:0000256" key="3">
    <source>
        <dbReference type="ARBA" id="ARBA00023004"/>
    </source>
</evidence>
<dbReference type="GO" id="GO:0051539">
    <property type="term" value="F:4 iron, 4 sulfur cluster binding"/>
    <property type="evidence" value="ECO:0007669"/>
    <property type="project" value="UniProtKB-KW"/>
</dbReference>
<dbReference type="InterPro" id="IPR011257">
    <property type="entry name" value="DNA_glycosylase"/>
</dbReference>
<dbReference type="GO" id="GO:0004519">
    <property type="term" value="F:endonuclease activity"/>
    <property type="evidence" value="ECO:0007669"/>
    <property type="project" value="UniProtKB-KW"/>
</dbReference>
<dbReference type="PANTHER" id="PTHR10359">
    <property type="entry name" value="A/G-SPECIFIC ADENINE GLYCOSYLASE/ENDONUCLEASE III"/>
    <property type="match status" value="1"/>
</dbReference>
<proteinExistence type="predicted"/>
<evidence type="ECO:0000259" key="5">
    <source>
        <dbReference type="Pfam" id="PF00730"/>
    </source>
</evidence>
<name>A0A7Z7YRG5_STACP</name>
<dbReference type="Proteomes" id="UP000291949">
    <property type="component" value="Unassembled WGS sequence"/>
</dbReference>
<accession>A0A7Z7YRG5</accession>
<feature type="domain" description="HhH-GPD" evidence="5">
    <location>
        <begin position="18"/>
        <end position="76"/>
    </location>
</feature>
<reference evidence="6 7" key="1">
    <citation type="journal article" date="2019" name="Sci. Transl. Med.">
        <title>Quorum sensing between bacterial species on the skin protects against epidermal injury in atopic dermatitis.</title>
        <authorList>
            <person name="Williams M.R."/>
        </authorList>
    </citation>
    <scope>NUCLEOTIDE SEQUENCE [LARGE SCALE GENOMIC DNA]</scope>
    <source>
        <strain evidence="6 7">H8</strain>
    </source>
</reference>
<keyword evidence="2" id="KW-0479">Metal-binding</keyword>
<comment type="caution">
    <text evidence="6">The sequence shown here is derived from an EMBL/GenBank/DDBJ whole genome shotgun (WGS) entry which is preliminary data.</text>
</comment>
<dbReference type="InterPro" id="IPR003265">
    <property type="entry name" value="HhH-GPD_domain"/>
</dbReference>
<keyword evidence="6" id="KW-0255">Endonuclease</keyword>
<dbReference type="SUPFAM" id="SSF48150">
    <property type="entry name" value="DNA-glycosylase"/>
    <property type="match status" value="1"/>
</dbReference>
<organism evidence="6 7">
    <name type="scientific">Staphylococcus capitis</name>
    <dbReference type="NCBI Taxonomy" id="29388"/>
    <lineage>
        <taxon>Bacteria</taxon>
        <taxon>Bacillati</taxon>
        <taxon>Bacillota</taxon>
        <taxon>Bacilli</taxon>
        <taxon>Bacillales</taxon>
        <taxon>Staphylococcaceae</taxon>
        <taxon>Staphylococcus</taxon>
    </lineage>
</organism>
<evidence type="ECO:0000313" key="6">
    <source>
        <dbReference type="EMBL" id="TBW67637.1"/>
    </source>
</evidence>
<feature type="non-terminal residue" evidence="6">
    <location>
        <position position="1"/>
    </location>
</feature>